<dbReference type="GO" id="GO:0009143">
    <property type="term" value="P:nucleoside triphosphate catabolic process"/>
    <property type="evidence" value="ECO:0007669"/>
    <property type="project" value="InterPro"/>
</dbReference>
<dbReference type="EMBL" id="BARV01014228">
    <property type="protein sequence ID" value="GAI30442.1"/>
    <property type="molecule type" value="Genomic_DNA"/>
</dbReference>
<dbReference type="AlphaFoldDB" id="X1MFL3"/>
<evidence type="ECO:0000313" key="1">
    <source>
        <dbReference type="EMBL" id="GAI30442.1"/>
    </source>
</evidence>
<dbReference type="Gene3D" id="3.90.950.10">
    <property type="match status" value="1"/>
</dbReference>
<name>X1MFL3_9ZZZZ</name>
<feature type="non-terminal residue" evidence="1">
    <location>
        <position position="1"/>
    </location>
</feature>
<proteinExistence type="predicted"/>
<dbReference type="InterPro" id="IPR029001">
    <property type="entry name" value="ITPase-like_fam"/>
</dbReference>
<accession>X1MFL3</accession>
<sequence length="60" mass="6403">GLNSPLARFFCCLCLASPEEILIETEGTLEGLITNREIGKNGFGNAVFFLIGLITSLAQS</sequence>
<reference evidence="1" key="1">
    <citation type="journal article" date="2014" name="Front. Microbiol.">
        <title>High frequency of phylogenetically diverse reductive dehalogenase-homologous genes in deep subseafloor sedimentary metagenomes.</title>
        <authorList>
            <person name="Kawai M."/>
            <person name="Futagami T."/>
            <person name="Toyoda A."/>
            <person name="Takaki Y."/>
            <person name="Nishi S."/>
            <person name="Hori S."/>
            <person name="Arai W."/>
            <person name="Tsubouchi T."/>
            <person name="Morono Y."/>
            <person name="Uchiyama I."/>
            <person name="Ito T."/>
            <person name="Fujiyama A."/>
            <person name="Inagaki F."/>
            <person name="Takami H."/>
        </authorList>
    </citation>
    <scope>NUCLEOTIDE SEQUENCE</scope>
    <source>
        <strain evidence="1">Expedition CK06-06</strain>
    </source>
</reference>
<comment type="caution">
    <text evidence="1">The sequence shown here is derived from an EMBL/GenBank/DDBJ whole genome shotgun (WGS) entry which is preliminary data.</text>
</comment>
<dbReference type="InterPro" id="IPR002637">
    <property type="entry name" value="RdgB/HAM1"/>
</dbReference>
<protein>
    <submittedName>
        <fullName evidence="1">Uncharacterized protein</fullName>
    </submittedName>
</protein>
<dbReference type="GO" id="GO:0047429">
    <property type="term" value="F:nucleoside triphosphate diphosphatase activity"/>
    <property type="evidence" value="ECO:0007669"/>
    <property type="project" value="InterPro"/>
</dbReference>
<gene>
    <name evidence="1" type="ORF">S06H3_25033</name>
</gene>
<dbReference type="SUPFAM" id="SSF52972">
    <property type="entry name" value="ITPase-like"/>
    <property type="match status" value="1"/>
</dbReference>
<dbReference type="Pfam" id="PF01725">
    <property type="entry name" value="Ham1p_like"/>
    <property type="match status" value="1"/>
</dbReference>
<organism evidence="1">
    <name type="scientific">marine sediment metagenome</name>
    <dbReference type="NCBI Taxonomy" id="412755"/>
    <lineage>
        <taxon>unclassified sequences</taxon>
        <taxon>metagenomes</taxon>
        <taxon>ecological metagenomes</taxon>
    </lineage>
</organism>